<keyword evidence="1" id="KW-0547">Nucleotide-binding</keyword>
<accession>A0ABV0M6T5</accession>
<gene>
    <name evidence="1" type="ORF">ABK249_20980</name>
</gene>
<evidence type="ECO:0000313" key="2">
    <source>
        <dbReference type="Proteomes" id="UP001496627"/>
    </source>
</evidence>
<dbReference type="GO" id="GO:0005524">
    <property type="term" value="F:ATP binding"/>
    <property type="evidence" value="ECO:0007669"/>
    <property type="project" value="UniProtKB-KW"/>
</dbReference>
<organism evidence="1 2">
    <name type="scientific">Neorhizobium phenanthreniclasticum</name>
    <dbReference type="NCBI Taxonomy" id="3157917"/>
    <lineage>
        <taxon>Bacteria</taxon>
        <taxon>Pseudomonadati</taxon>
        <taxon>Pseudomonadota</taxon>
        <taxon>Alphaproteobacteria</taxon>
        <taxon>Hyphomicrobiales</taxon>
        <taxon>Rhizobiaceae</taxon>
        <taxon>Rhizobium/Agrobacterium group</taxon>
        <taxon>Neorhizobium</taxon>
    </lineage>
</organism>
<keyword evidence="1" id="KW-0067">ATP-binding</keyword>
<keyword evidence="2" id="KW-1185">Reference proteome</keyword>
<dbReference type="InterPro" id="IPR036890">
    <property type="entry name" value="HATPase_C_sf"/>
</dbReference>
<dbReference type="RefSeq" id="WP_348863868.1">
    <property type="nucleotide sequence ID" value="NZ_JBEAAL010000018.1"/>
</dbReference>
<evidence type="ECO:0000313" key="1">
    <source>
        <dbReference type="EMBL" id="MEQ1407403.1"/>
    </source>
</evidence>
<proteinExistence type="predicted"/>
<protein>
    <submittedName>
        <fullName evidence="1">ATP-binding protein</fullName>
    </submittedName>
</protein>
<dbReference type="EMBL" id="JBEAAL010000018">
    <property type="protein sequence ID" value="MEQ1407403.1"/>
    <property type="molecule type" value="Genomic_DNA"/>
</dbReference>
<name>A0ABV0M6T5_9HYPH</name>
<dbReference type="Pfam" id="PF13589">
    <property type="entry name" value="HATPase_c_3"/>
    <property type="match status" value="1"/>
</dbReference>
<sequence length="130" mass="14483">MQQIEVKVENDHIQRITTAKPISTISELIWNAYDADAREIKVELEEGQLTRLGVIRIVDDGTGIPADEVETCFQSLGGSWKKRTVKTKSGRSIHGEKGQGRFKAFALGDRVTWVSRHAGKSFQSVATNRT</sequence>
<dbReference type="Proteomes" id="UP001496627">
    <property type="component" value="Unassembled WGS sequence"/>
</dbReference>
<reference evidence="1 2" key="1">
    <citation type="submission" date="2024-05" db="EMBL/GenBank/DDBJ databases">
        <title>Neorhizobium sp. Rsf11, a plant growth promoting and heavy metal resistant PAH-degrader.</title>
        <authorList>
            <person name="Golubev S.N."/>
            <person name="Muratova A.Y."/>
            <person name="Markelova M.I."/>
        </authorList>
    </citation>
    <scope>NUCLEOTIDE SEQUENCE [LARGE SCALE GENOMIC DNA]</scope>
    <source>
        <strain evidence="1 2">Rsf11</strain>
    </source>
</reference>
<comment type="caution">
    <text evidence="1">The sequence shown here is derived from an EMBL/GenBank/DDBJ whole genome shotgun (WGS) entry which is preliminary data.</text>
</comment>
<dbReference type="SUPFAM" id="SSF55874">
    <property type="entry name" value="ATPase domain of HSP90 chaperone/DNA topoisomerase II/histidine kinase"/>
    <property type="match status" value="1"/>
</dbReference>
<dbReference type="Gene3D" id="3.30.565.10">
    <property type="entry name" value="Histidine kinase-like ATPase, C-terminal domain"/>
    <property type="match status" value="1"/>
</dbReference>